<feature type="transmembrane region" description="Helical" evidence="1">
    <location>
        <begin position="79"/>
        <end position="100"/>
    </location>
</feature>
<reference evidence="2 3" key="1">
    <citation type="submission" date="2018-12" db="EMBL/GenBank/DDBJ databases">
        <authorList>
            <person name="Criscuolo A."/>
        </authorList>
    </citation>
    <scope>NUCLEOTIDE SEQUENCE [LARGE SCALE GENOMIC DNA]</scope>
    <source>
        <strain evidence="2">ACIP1116281</strain>
    </source>
</reference>
<evidence type="ECO:0000256" key="1">
    <source>
        <dbReference type="SAM" id="Phobius"/>
    </source>
</evidence>
<gene>
    <name evidence="2" type="ORF">DEVEQU_02487</name>
</gene>
<feature type="transmembrane region" description="Helical" evidence="1">
    <location>
        <begin position="41"/>
        <end position="67"/>
    </location>
</feature>
<keyword evidence="1" id="KW-0472">Membrane</keyword>
<sequence length="273" mass="29924">MRIKIRTSKWAIWSRRLGSLAVPMLVLPVFLHREQLIASPAFHVVMLAAGLVAALAVFCALIALVRLWFTGDQGWGRALAGLFLGLVCLAPFGWFGYLAADYPLVTDIATTTRSELPLIFEPDTAAMPPPHLLTAEQQARIFPNVTTRTYPLDAFQVFALVERLATAQGWDIRLRREPADATETGRLNARIVTLVGWREEVVIRVMPTATGSAVDMRSASINAVHDFGSNGVRISDFLIALDGEVTAFIRDNRNILQPADDEAAPEVETGSDS</sequence>
<proteinExistence type="predicted"/>
<evidence type="ECO:0008006" key="4">
    <source>
        <dbReference type="Google" id="ProtNLM"/>
    </source>
</evidence>
<keyword evidence="1" id="KW-0812">Transmembrane</keyword>
<dbReference type="AlphaFoldDB" id="A0A447ICY5"/>
<evidence type="ECO:0000313" key="3">
    <source>
        <dbReference type="Proteomes" id="UP000268844"/>
    </source>
</evidence>
<dbReference type="EMBL" id="UZWD01000030">
    <property type="protein sequence ID" value="VDS05345.1"/>
    <property type="molecule type" value="Genomic_DNA"/>
</dbReference>
<accession>A0A447ICY5</accession>
<keyword evidence="1" id="KW-1133">Transmembrane helix</keyword>
<name>A0A447ICY5_9HYPH</name>
<protein>
    <recommendedName>
        <fullName evidence="4">DUF1499 domain-containing protein</fullName>
    </recommendedName>
</protein>
<evidence type="ECO:0000313" key="2">
    <source>
        <dbReference type="EMBL" id="VDS05345.1"/>
    </source>
</evidence>
<keyword evidence="3" id="KW-1185">Reference proteome</keyword>
<dbReference type="InterPro" id="IPR010865">
    <property type="entry name" value="DUF1499"/>
</dbReference>
<dbReference type="Proteomes" id="UP000268844">
    <property type="component" value="Unassembled WGS sequence"/>
</dbReference>
<organism evidence="2 3">
    <name type="scientific">Devosia equisanguinis</name>
    <dbReference type="NCBI Taxonomy" id="2490941"/>
    <lineage>
        <taxon>Bacteria</taxon>
        <taxon>Pseudomonadati</taxon>
        <taxon>Pseudomonadota</taxon>
        <taxon>Alphaproteobacteria</taxon>
        <taxon>Hyphomicrobiales</taxon>
        <taxon>Devosiaceae</taxon>
        <taxon>Devosia</taxon>
    </lineage>
</organism>
<dbReference type="Pfam" id="PF07386">
    <property type="entry name" value="DUF1499"/>
    <property type="match status" value="1"/>
</dbReference>